<name>A0AAW7ZAP7_9FIRM</name>
<dbReference type="GO" id="GO:0008276">
    <property type="term" value="F:protein methyltransferase activity"/>
    <property type="evidence" value="ECO:0007669"/>
    <property type="project" value="InterPro"/>
</dbReference>
<dbReference type="RefSeq" id="WP_304541330.1">
    <property type="nucleotide sequence ID" value="NZ_JARPTC010000004.1"/>
</dbReference>
<reference evidence="7" key="1">
    <citation type="journal article" date="2023" name="J. Hazard. Mater.">
        <title>Anaerobic biodegradation of pyrene and benzo[a]pyrene by a new sulfate-reducing Desulforamulus aquiferis strain DSA.</title>
        <authorList>
            <person name="Zhang Z."/>
            <person name="Sun J."/>
            <person name="Gong X."/>
            <person name="Wang C."/>
            <person name="Wang H."/>
        </authorList>
    </citation>
    <scope>NUCLEOTIDE SEQUENCE</scope>
    <source>
        <strain evidence="7">DSA</strain>
    </source>
</reference>
<keyword evidence="4" id="KW-0808">Transferase</keyword>
<evidence type="ECO:0000256" key="3">
    <source>
        <dbReference type="ARBA" id="ARBA00022603"/>
    </source>
</evidence>
<comment type="pathway">
    <text evidence="1">Cofactor biosynthesis; adenosylcobalamin biosynthesis.</text>
</comment>
<dbReference type="GO" id="GO:0009236">
    <property type="term" value="P:cobalamin biosynthetic process"/>
    <property type="evidence" value="ECO:0007669"/>
    <property type="project" value="UniProtKB-KW"/>
</dbReference>
<protein>
    <submittedName>
        <fullName evidence="7">Precorrin-6y C5,15-methyltransferase (Decarboxylating) subunit CbiE</fullName>
    </submittedName>
</protein>
<dbReference type="InterPro" id="IPR000878">
    <property type="entry name" value="4pyrrol_Mease"/>
</dbReference>
<dbReference type="Gene3D" id="3.30.950.10">
    <property type="entry name" value="Methyltransferase, Cobalt-precorrin-4 Transmethylase, Domain 2"/>
    <property type="match status" value="1"/>
</dbReference>
<reference evidence="7" key="2">
    <citation type="submission" date="2023-03" db="EMBL/GenBank/DDBJ databases">
        <authorList>
            <person name="Zhang Z."/>
        </authorList>
    </citation>
    <scope>NUCLEOTIDE SEQUENCE</scope>
    <source>
        <strain evidence="7">DSA</strain>
    </source>
</reference>
<comment type="caution">
    <text evidence="7">The sequence shown here is derived from an EMBL/GenBank/DDBJ whole genome shotgun (WGS) entry which is preliminary data.</text>
</comment>
<dbReference type="InterPro" id="IPR050714">
    <property type="entry name" value="Cobalamin_biosynth_MTase"/>
</dbReference>
<feature type="domain" description="Tetrapyrrole methylase" evidence="6">
    <location>
        <begin position="5"/>
        <end position="192"/>
    </location>
</feature>
<evidence type="ECO:0000256" key="5">
    <source>
        <dbReference type="ARBA" id="ARBA00022691"/>
    </source>
</evidence>
<evidence type="ECO:0000256" key="2">
    <source>
        <dbReference type="ARBA" id="ARBA00022573"/>
    </source>
</evidence>
<dbReference type="InterPro" id="IPR035996">
    <property type="entry name" value="4pyrrol_Methylase_sf"/>
</dbReference>
<evidence type="ECO:0000256" key="4">
    <source>
        <dbReference type="ARBA" id="ARBA00022679"/>
    </source>
</evidence>
<dbReference type="PANTHER" id="PTHR43182">
    <property type="entry name" value="COBALT-PRECORRIN-6B C(15)-METHYLTRANSFERASE (DECARBOXYLATING)"/>
    <property type="match status" value="1"/>
</dbReference>
<gene>
    <name evidence="7" type="primary">cbiE</name>
    <name evidence="7" type="ORF">P6N53_03885</name>
</gene>
<dbReference type="GO" id="GO:0032259">
    <property type="term" value="P:methylation"/>
    <property type="evidence" value="ECO:0007669"/>
    <property type="project" value="UniProtKB-KW"/>
</dbReference>
<organism evidence="7 8">
    <name type="scientific">Desulforamulus aquiferis</name>
    <dbReference type="NCBI Taxonomy" id="1397668"/>
    <lineage>
        <taxon>Bacteria</taxon>
        <taxon>Bacillati</taxon>
        <taxon>Bacillota</taxon>
        <taxon>Clostridia</taxon>
        <taxon>Eubacteriales</taxon>
        <taxon>Peptococcaceae</taxon>
        <taxon>Desulforamulus</taxon>
    </lineage>
</organism>
<dbReference type="NCBIfam" id="TIGR02467">
    <property type="entry name" value="CbiE"/>
    <property type="match status" value="1"/>
</dbReference>
<keyword evidence="5" id="KW-0949">S-adenosyl-L-methionine</keyword>
<proteinExistence type="predicted"/>
<keyword evidence="2" id="KW-0169">Cobalamin biosynthesis</keyword>
<dbReference type="SUPFAM" id="SSF53790">
    <property type="entry name" value="Tetrapyrrole methylase"/>
    <property type="match status" value="1"/>
</dbReference>
<dbReference type="Pfam" id="PF00590">
    <property type="entry name" value="TP_methylase"/>
    <property type="match status" value="1"/>
</dbReference>
<dbReference type="EMBL" id="JARPTC010000004">
    <property type="protein sequence ID" value="MDO7786358.1"/>
    <property type="molecule type" value="Genomic_DNA"/>
</dbReference>
<dbReference type="CDD" id="cd11644">
    <property type="entry name" value="Precorrin-6Y-MT"/>
    <property type="match status" value="1"/>
</dbReference>
<evidence type="ECO:0000313" key="8">
    <source>
        <dbReference type="Proteomes" id="UP001172911"/>
    </source>
</evidence>
<sequence length="208" mass="22484">MENIITIVGVGPGDPEFLTRAGARALAKGEILIGAPRLLASFLSPGQESYPLGSDLEAATEYIRSNYQFKKVVVLVSGDPGFYSLAAFLRNRFPEEVLEFIPGISSIQLMFARLKQPWQDVAFISRHGRQDQRLLGVLQAGLVAAVLTDKVNTPQGLAAELLAGGCSDLPVSVGCNLSLETEYLYRGSLSQLKDYNKILLNCVVVIGV</sequence>
<dbReference type="AlphaFoldDB" id="A0AAW7ZAP7"/>
<dbReference type="InterPro" id="IPR012818">
    <property type="entry name" value="CbiE"/>
</dbReference>
<keyword evidence="8" id="KW-1185">Reference proteome</keyword>
<dbReference type="InterPro" id="IPR014777">
    <property type="entry name" value="4pyrrole_Mease_sub1"/>
</dbReference>
<evidence type="ECO:0000259" key="6">
    <source>
        <dbReference type="Pfam" id="PF00590"/>
    </source>
</evidence>
<accession>A0AAW7ZAP7</accession>
<evidence type="ECO:0000313" key="7">
    <source>
        <dbReference type="EMBL" id="MDO7786358.1"/>
    </source>
</evidence>
<evidence type="ECO:0000256" key="1">
    <source>
        <dbReference type="ARBA" id="ARBA00004953"/>
    </source>
</evidence>
<dbReference type="InterPro" id="IPR014776">
    <property type="entry name" value="4pyrrole_Mease_sub2"/>
</dbReference>
<keyword evidence="3" id="KW-0489">Methyltransferase</keyword>
<dbReference type="Gene3D" id="3.40.1010.10">
    <property type="entry name" value="Cobalt-precorrin-4 Transmethylase, Domain 1"/>
    <property type="match status" value="1"/>
</dbReference>
<dbReference type="PANTHER" id="PTHR43182:SF1">
    <property type="entry name" value="COBALT-PRECORRIN-7 C(5)-METHYLTRANSFERASE"/>
    <property type="match status" value="1"/>
</dbReference>
<dbReference type="Proteomes" id="UP001172911">
    <property type="component" value="Unassembled WGS sequence"/>
</dbReference>